<evidence type="ECO:0000256" key="2">
    <source>
        <dbReference type="SAM" id="Phobius"/>
    </source>
</evidence>
<evidence type="ECO:0000313" key="4">
    <source>
        <dbReference type="EMBL" id="EDY20068.1"/>
    </source>
</evidence>
<feature type="compositionally biased region" description="Basic and acidic residues" evidence="1">
    <location>
        <begin position="141"/>
        <end position="176"/>
    </location>
</feature>
<feature type="domain" description="DUF4350" evidence="3">
    <location>
        <begin position="44"/>
        <end position="284"/>
    </location>
</feature>
<comment type="caution">
    <text evidence="4">The sequence shown here is derived from an EMBL/GenBank/DDBJ whole genome shotgun (WGS) entry which is preliminary data.</text>
</comment>
<evidence type="ECO:0000313" key="5">
    <source>
        <dbReference type="Proteomes" id="UP000005824"/>
    </source>
</evidence>
<evidence type="ECO:0000256" key="1">
    <source>
        <dbReference type="SAM" id="MobiDB-lite"/>
    </source>
</evidence>
<gene>
    <name evidence="4" type="ORF">CfE428DRAFT_2657</name>
</gene>
<dbReference type="eggNOG" id="COG5414">
    <property type="taxonomic scope" value="Bacteria"/>
</dbReference>
<reference evidence="4 5" key="1">
    <citation type="journal article" date="2011" name="J. Bacteriol.">
        <title>Genome sequence of Chthoniobacter flavus Ellin428, an aerobic heterotrophic soil bacterium.</title>
        <authorList>
            <person name="Kant R."/>
            <person name="van Passel M.W."/>
            <person name="Palva A."/>
            <person name="Lucas S."/>
            <person name="Lapidus A."/>
            <person name="Glavina Del Rio T."/>
            <person name="Dalin E."/>
            <person name="Tice H."/>
            <person name="Bruce D."/>
            <person name="Goodwin L."/>
            <person name="Pitluck S."/>
            <person name="Larimer F.W."/>
            <person name="Land M.L."/>
            <person name="Hauser L."/>
            <person name="Sangwan P."/>
            <person name="de Vos W.M."/>
            <person name="Janssen P.H."/>
            <person name="Smidt H."/>
        </authorList>
    </citation>
    <scope>NUCLEOTIDE SEQUENCE [LARGE SCALE GENOMIC DNA]</scope>
    <source>
        <strain evidence="4 5">Ellin428</strain>
    </source>
</reference>
<dbReference type="AlphaFoldDB" id="B4D156"/>
<dbReference type="Pfam" id="PF14258">
    <property type="entry name" value="DUF4350"/>
    <property type="match status" value="1"/>
</dbReference>
<evidence type="ECO:0000259" key="3">
    <source>
        <dbReference type="Pfam" id="PF14258"/>
    </source>
</evidence>
<feature type="transmembrane region" description="Helical" evidence="2">
    <location>
        <begin position="313"/>
        <end position="331"/>
    </location>
</feature>
<dbReference type="RefSeq" id="WP_006979982.1">
    <property type="nucleotide sequence ID" value="NZ_ABVL01000006.1"/>
</dbReference>
<proteinExistence type="predicted"/>
<organism evidence="4 5">
    <name type="scientific">Chthoniobacter flavus Ellin428</name>
    <dbReference type="NCBI Taxonomy" id="497964"/>
    <lineage>
        <taxon>Bacteria</taxon>
        <taxon>Pseudomonadati</taxon>
        <taxon>Verrucomicrobiota</taxon>
        <taxon>Spartobacteria</taxon>
        <taxon>Chthoniobacterales</taxon>
        <taxon>Chthoniobacteraceae</taxon>
        <taxon>Chthoniobacter</taxon>
    </lineage>
</organism>
<dbReference type="Proteomes" id="UP000005824">
    <property type="component" value="Unassembled WGS sequence"/>
</dbReference>
<feature type="transmembrane region" description="Helical" evidence="2">
    <location>
        <begin position="6"/>
        <end position="28"/>
    </location>
</feature>
<name>B4D156_9BACT</name>
<sequence>MLGKPLVRAFLAVGLVVAFIAGLSRLFVLRYEVGDIYPPYSSLRADPLGTKALAAALGELPKIEVRRNFKFLPKMHTDGPVTLVYAGVTHHAFWTEDELTAFNELVLNGSRAVFTFYPVASPPTDVQETLAKDQARKKKREKTETEKGDDQKKKDARDKKDQKKKDRKTEREDEDRAQYVGFKKVAERWGFAFDYLPEEKGKAYDRHAALVEPGGHMESDISWHSALYFRDLKPQWKVLYMCGTMPVVIERKYGNGSIILMADSFPISNEALRGERHPKLIARLFDGPTPIVFDEEHNDLRESSGIASLARKYQLHGVVAGLVLLAILFVWKNMARFIPPYQTKVSETTVVAGKESSEGFVNLLRRSVHPSSIFGICFAEWRKTFKGRPRELAQVEEIRAEEEARPSRERDPLETYRAISRAIARKV</sequence>
<dbReference type="InParanoid" id="B4D156"/>
<accession>B4D156</accession>
<keyword evidence="2" id="KW-0812">Transmembrane</keyword>
<dbReference type="STRING" id="497964.CfE428DRAFT_2657"/>
<protein>
    <recommendedName>
        <fullName evidence="3">DUF4350 domain-containing protein</fullName>
    </recommendedName>
</protein>
<keyword evidence="2" id="KW-0472">Membrane</keyword>
<dbReference type="EMBL" id="ABVL01000006">
    <property type="protein sequence ID" value="EDY20068.1"/>
    <property type="molecule type" value="Genomic_DNA"/>
</dbReference>
<keyword evidence="2" id="KW-1133">Transmembrane helix</keyword>
<dbReference type="InterPro" id="IPR025646">
    <property type="entry name" value="DUF4350"/>
</dbReference>
<feature type="region of interest" description="Disordered" evidence="1">
    <location>
        <begin position="125"/>
        <end position="176"/>
    </location>
</feature>
<keyword evidence="5" id="KW-1185">Reference proteome</keyword>